<proteinExistence type="predicted"/>
<sequence length="53" mass="6207">MKLIIAFSIRFELQEPNAGGYGKECINMGCESALFEQMRKELKFVMTRFFPKK</sequence>
<geneLocation type="plasmid" evidence="1">
    <name>pKC-BO-N1-VIM</name>
</geneLocation>
<organism evidence="1">
    <name type="scientific">Kluyvera cryocrescens</name>
    <name type="common">Kluyvera citrophila</name>
    <dbReference type="NCBI Taxonomy" id="580"/>
    <lineage>
        <taxon>Bacteria</taxon>
        <taxon>Pseudomonadati</taxon>
        <taxon>Pseudomonadota</taxon>
        <taxon>Gammaproteobacteria</taxon>
        <taxon>Enterobacterales</taxon>
        <taxon>Enterobacteriaceae</taxon>
        <taxon>Kluyvera</taxon>
    </lineage>
</organism>
<protein>
    <submittedName>
        <fullName evidence="1">Uncharacterized protein</fullName>
    </submittedName>
</protein>
<reference evidence="1" key="1">
    <citation type="submission" date="2017-10" db="EMBL/GenBank/DDBJ databases">
        <title>Complete nucleotide sequence of blaVIM-1 encoding plasmid from Kluyvera cryocrescens isolated during an active surveillance program for carbapenemase-producing Enterobacteriaceae.</title>
        <authorList>
            <person name="Gaibani P."/>
        </authorList>
    </citation>
    <scope>NUCLEOTIDE SEQUENCE</scope>
    <source>
        <strain evidence="1">BO64W</strain>
        <plasmid evidence="1">pKC-BO-N1-VIM</plasmid>
    </source>
</reference>
<keyword evidence="1" id="KW-0614">Plasmid</keyword>
<dbReference type="AlphaFoldDB" id="A0A2K9V064"/>
<dbReference type="EMBL" id="MG228427">
    <property type="protein sequence ID" value="AUV50680.1"/>
    <property type="molecule type" value="Genomic_DNA"/>
</dbReference>
<evidence type="ECO:0000313" key="1">
    <source>
        <dbReference type="EMBL" id="AUV50680.1"/>
    </source>
</evidence>
<name>A0A2K9V064_KLUCR</name>
<accession>A0A2K9V064</accession>